<protein>
    <submittedName>
        <fullName evidence="7">Ner family transcriptional regulator</fullName>
    </submittedName>
</protein>
<dbReference type="RefSeq" id="WP_253444225.1">
    <property type="nucleotide sequence ID" value="NZ_JALJYF010000001.1"/>
</dbReference>
<gene>
    <name evidence="7" type="ORF">J2T60_000219</name>
</gene>
<evidence type="ECO:0000313" key="8">
    <source>
        <dbReference type="Proteomes" id="UP001523550"/>
    </source>
</evidence>
<keyword evidence="2" id="KW-0805">Transcription regulation</keyword>
<organism evidence="7 8">
    <name type="scientific">Natronospira proteinivora</name>
    <dbReference type="NCBI Taxonomy" id="1807133"/>
    <lineage>
        <taxon>Bacteria</taxon>
        <taxon>Pseudomonadati</taxon>
        <taxon>Pseudomonadota</taxon>
        <taxon>Gammaproteobacteria</taxon>
        <taxon>Natronospirales</taxon>
        <taxon>Natronospiraceae</taxon>
        <taxon>Natronospira</taxon>
    </lineage>
</organism>
<dbReference type="Gene3D" id="1.10.260.40">
    <property type="entry name" value="lambda repressor-like DNA-binding domains"/>
    <property type="match status" value="1"/>
</dbReference>
<keyword evidence="4" id="KW-0804">Transcription</keyword>
<feature type="compositionally biased region" description="Basic residues" evidence="5">
    <location>
        <begin position="87"/>
        <end position="98"/>
    </location>
</feature>
<dbReference type="InterPro" id="IPR010982">
    <property type="entry name" value="Lambda_DNA-bd_dom_sf"/>
</dbReference>
<evidence type="ECO:0000259" key="6">
    <source>
        <dbReference type="Pfam" id="PF13693"/>
    </source>
</evidence>
<reference evidence="7 8" key="1">
    <citation type="submission" date="2022-03" db="EMBL/GenBank/DDBJ databases">
        <title>Genomic Encyclopedia of Type Strains, Phase III (KMG-III): the genomes of soil and plant-associated and newly described type strains.</title>
        <authorList>
            <person name="Whitman W."/>
        </authorList>
    </citation>
    <scope>NUCLEOTIDE SEQUENCE [LARGE SCALE GENOMIC DNA]</scope>
    <source>
        <strain evidence="7 8">BSker1</strain>
    </source>
</reference>
<feature type="region of interest" description="Disordered" evidence="5">
    <location>
        <begin position="75"/>
        <end position="98"/>
    </location>
</feature>
<keyword evidence="8" id="KW-1185">Reference proteome</keyword>
<evidence type="ECO:0000256" key="4">
    <source>
        <dbReference type="ARBA" id="ARBA00023163"/>
    </source>
</evidence>
<evidence type="ECO:0000256" key="2">
    <source>
        <dbReference type="ARBA" id="ARBA00023015"/>
    </source>
</evidence>
<name>A0ABT1G4N4_9GAMM</name>
<feature type="domain" description="Ner winged helix-turn-helix DNA-binding" evidence="6">
    <location>
        <begin position="18"/>
        <end position="82"/>
    </location>
</feature>
<keyword evidence="3" id="KW-0238">DNA-binding</keyword>
<sequence length="98" mass="11217">MSTQLPKHIRADSALRREWIKQQLRRRGSSLAQVAREHGVSRDAPILALRKPYPRMERAIAEALDLAPEAIWPERYDANGRPNRPIGRPKKSISKKAD</sequence>
<comment type="caution">
    <text evidence="7">The sequence shown here is derived from an EMBL/GenBank/DDBJ whole genome shotgun (WGS) entry which is preliminary data.</text>
</comment>
<proteinExistence type="inferred from homology"/>
<dbReference type="EMBL" id="JALJYF010000001">
    <property type="protein sequence ID" value="MCP1726254.1"/>
    <property type="molecule type" value="Genomic_DNA"/>
</dbReference>
<evidence type="ECO:0000256" key="3">
    <source>
        <dbReference type="ARBA" id="ARBA00023125"/>
    </source>
</evidence>
<evidence type="ECO:0000256" key="5">
    <source>
        <dbReference type="SAM" id="MobiDB-lite"/>
    </source>
</evidence>
<accession>A0ABT1G4N4</accession>
<evidence type="ECO:0000256" key="1">
    <source>
        <dbReference type="ARBA" id="ARBA00006157"/>
    </source>
</evidence>
<dbReference type="Proteomes" id="UP001523550">
    <property type="component" value="Unassembled WGS sequence"/>
</dbReference>
<dbReference type="InterPro" id="IPR038722">
    <property type="entry name" value="Ner_HTH_dom"/>
</dbReference>
<dbReference type="Pfam" id="PF13693">
    <property type="entry name" value="HTH_35"/>
    <property type="match status" value="1"/>
</dbReference>
<evidence type="ECO:0000313" key="7">
    <source>
        <dbReference type="EMBL" id="MCP1726254.1"/>
    </source>
</evidence>
<dbReference type="SUPFAM" id="SSF47413">
    <property type="entry name" value="lambda repressor-like DNA-binding domains"/>
    <property type="match status" value="1"/>
</dbReference>
<comment type="similarity">
    <text evidence="1">Belongs to the ner transcriptional regulatory family.</text>
</comment>